<reference evidence="2 3" key="1">
    <citation type="submission" date="2022-01" db="EMBL/GenBank/DDBJ databases">
        <title>Novel bile acid biosynthetic pathways are enriched in the microbiome of centenarians.</title>
        <authorList>
            <person name="Sato Y."/>
            <person name="Atarashi K."/>
            <person name="Plichta R.D."/>
            <person name="Arai Y."/>
            <person name="Sasajima S."/>
            <person name="Kearney M.S."/>
            <person name="Suda W."/>
            <person name="Takeshita K."/>
            <person name="Sasaki T."/>
            <person name="Okamoto S."/>
            <person name="Skelly N.A."/>
            <person name="Okamura Y."/>
            <person name="Vlamakis H."/>
            <person name="Li Y."/>
            <person name="Tanoue T."/>
            <person name="Takei H."/>
            <person name="Nittono H."/>
            <person name="Narushima S."/>
            <person name="Irie J."/>
            <person name="Itoh H."/>
            <person name="Moriya K."/>
            <person name="Sugiura Y."/>
            <person name="Suematsu M."/>
            <person name="Moritoki N."/>
            <person name="Shibata S."/>
            <person name="Littman R.D."/>
            <person name="Fischbach A.M."/>
            <person name="Uwamino Y."/>
            <person name="Inoue T."/>
            <person name="Honda A."/>
            <person name="Hattori M."/>
            <person name="Murai T."/>
            <person name="Xavier J.R."/>
            <person name="Hirose N."/>
            <person name="Honda K."/>
        </authorList>
    </citation>
    <scope>NUCLEOTIDE SEQUENCE [LARGE SCALE GENOMIC DNA]</scope>
    <source>
        <strain evidence="2 3">CE91-St30</strain>
    </source>
</reference>
<dbReference type="RefSeq" id="WP_244411382.1">
    <property type="nucleotide sequence ID" value="NZ_AP025564.1"/>
</dbReference>
<feature type="region of interest" description="Disordered" evidence="1">
    <location>
        <begin position="61"/>
        <end position="85"/>
    </location>
</feature>
<dbReference type="EMBL" id="AP025564">
    <property type="protein sequence ID" value="BDE94855.1"/>
    <property type="molecule type" value="Genomic_DNA"/>
</dbReference>
<protein>
    <recommendedName>
        <fullName evidence="4">Endonuclease</fullName>
    </recommendedName>
</protein>
<dbReference type="Proteomes" id="UP001320544">
    <property type="component" value="Chromosome"/>
</dbReference>
<proteinExistence type="predicted"/>
<organism evidence="2 3">
    <name type="scientific">Raoultibacter timonensis</name>
    <dbReference type="NCBI Taxonomy" id="1907662"/>
    <lineage>
        <taxon>Bacteria</taxon>
        <taxon>Bacillati</taxon>
        <taxon>Actinomycetota</taxon>
        <taxon>Coriobacteriia</taxon>
        <taxon>Eggerthellales</taxon>
        <taxon>Eggerthellaceae</taxon>
        <taxon>Raoultibacter</taxon>
    </lineage>
</organism>
<accession>A0ABM7WF95</accession>
<dbReference type="InterPro" id="IPR011856">
    <property type="entry name" value="tRNA_endonuc-like_dom_sf"/>
</dbReference>
<sequence>MESMVETEKRAKDTVSDYLRRRDMEIIDDKGIGMTDFVAWDGDSLVFVTVIVRLHGAEDLPDAEETHSHRAHAERDAADWLSRNGDEGTVGVPVRFDMASVLILNGSMALLRYHSHAFGGEL</sequence>
<evidence type="ECO:0000313" key="2">
    <source>
        <dbReference type="EMBL" id="BDE94855.1"/>
    </source>
</evidence>
<keyword evidence="3" id="KW-1185">Reference proteome</keyword>
<evidence type="ECO:0008006" key="4">
    <source>
        <dbReference type="Google" id="ProtNLM"/>
    </source>
</evidence>
<feature type="compositionally biased region" description="Basic and acidic residues" evidence="1">
    <location>
        <begin position="64"/>
        <end position="78"/>
    </location>
</feature>
<evidence type="ECO:0000256" key="1">
    <source>
        <dbReference type="SAM" id="MobiDB-lite"/>
    </source>
</evidence>
<evidence type="ECO:0000313" key="3">
    <source>
        <dbReference type="Proteomes" id="UP001320544"/>
    </source>
</evidence>
<name>A0ABM7WF95_9ACTN</name>
<gene>
    <name evidence="2" type="ORF">CE91St30_01880</name>
</gene>
<dbReference type="Gene3D" id="3.40.1350.10">
    <property type="match status" value="1"/>
</dbReference>